<feature type="binding site" evidence="2">
    <location>
        <begin position="11"/>
        <end position="18"/>
    </location>
    <ligand>
        <name>substrate</name>
    </ligand>
</feature>
<sequence length="212" mass="24045">MSQTTRFCLVRHGETDWNIEHRLQGQIDIRLNDVGQQQAEQLSQALAHAGHGFAALYVSDLARARQTADAISRHNGLAPIATERLRERHFGPFQGLTYAEAEVRIPEAYRQFKSRDPAYVPGSGESLEAFQHRVHCFLDETAARHPGQTILVVSHGGVLDIAYRRANDLPITRQRDFPIPNAALNWISHCDGRWQLDRWADESHLAHSRDEI</sequence>
<protein>
    <submittedName>
        <fullName evidence="3">Phosphoglycerate mutase</fullName>
    </submittedName>
</protein>
<dbReference type="Gene3D" id="3.40.50.1240">
    <property type="entry name" value="Phosphoglycerate mutase-like"/>
    <property type="match status" value="1"/>
</dbReference>
<dbReference type="OrthoDB" id="9781415at2"/>
<dbReference type="PROSITE" id="PS00175">
    <property type="entry name" value="PG_MUTASE"/>
    <property type="match status" value="1"/>
</dbReference>
<dbReference type="InterPro" id="IPR050275">
    <property type="entry name" value="PGM_Phosphatase"/>
</dbReference>
<organism evidence="3 4">
    <name type="scientific">Paludibacterium purpuratum</name>
    <dbReference type="NCBI Taxonomy" id="1144873"/>
    <lineage>
        <taxon>Bacteria</taxon>
        <taxon>Pseudomonadati</taxon>
        <taxon>Pseudomonadota</taxon>
        <taxon>Betaproteobacteria</taxon>
        <taxon>Neisseriales</taxon>
        <taxon>Chromobacteriaceae</taxon>
        <taxon>Paludibacterium</taxon>
    </lineage>
</organism>
<feature type="active site" description="Tele-phosphohistidine intermediate" evidence="1">
    <location>
        <position position="12"/>
    </location>
</feature>
<evidence type="ECO:0000313" key="4">
    <source>
        <dbReference type="Proteomes" id="UP000295611"/>
    </source>
</evidence>
<dbReference type="EMBL" id="SNZP01000022">
    <property type="protein sequence ID" value="TDR70637.1"/>
    <property type="molecule type" value="Genomic_DNA"/>
</dbReference>
<dbReference type="SMART" id="SM00855">
    <property type="entry name" value="PGAM"/>
    <property type="match status" value="1"/>
</dbReference>
<gene>
    <name evidence="3" type="ORF">DFP86_12239</name>
</gene>
<dbReference type="Proteomes" id="UP000295611">
    <property type="component" value="Unassembled WGS sequence"/>
</dbReference>
<reference evidence="3 4" key="1">
    <citation type="submission" date="2019-03" db="EMBL/GenBank/DDBJ databases">
        <title>Genomic Encyclopedia of Type Strains, Phase III (KMG-III): the genomes of soil and plant-associated and newly described type strains.</title>
        <authorList>
            <person name="Whitman W."/>
        </authorList>
    </citation>
    <scope>NUCLEOTIDE SEQUENCE [LARGE SCALE GENOMIC DNA]</scope>
    <source>
        <strain evidence="3 4">CECT 8976</strain>
    </source>
</reference>
<accession>A0A4R7AUJ5</accession>
<feature type="active site" description="Proton donor/acceptor" evidence="1">
    <location>
        <position position="87"/>
    </location>
</feature>
<dbReference type="InterPro" id="IPR029033">
    <property type="entry name" value="His_PPase_superfam"/>
</dbReference>
<dbReference type="RefSeq" id="WP_133684215.1">
    <property type="nucleotide sequence ID" value="NZ_SNZP01000022.1"/>
</dbReference>
<dbReference type="InterPro" id="IPR001345">
    <property type="entry name" value="PG/BPGM_mutase_AS"/>
</dbReference>
<evidence type="ECO:0000256" key="2">
    <source>
        <dbReference type="PIRSR" id="PIRSR613078-2"/>
    </source>
</evidence>
<dbReference type="InterPro" id="IPR013078">
    <property type="entry name" value="His_Pase_superF_clade-1"/>
</dbReference>
<dbReference type="Pfam" id="PF00300">
    <property type="entry name" value="His_Phos_1"/>
    <property type="match status" value="1"/>
</dbReference>
<feature type="binding site" evidence="2">
    <location>
        <position position="63"/>
    </location>
    <ligand>
        <name>substrate</name>
    </ligand>
</feature>
<name>A0A4R7AUJ5_9NEIS</name>
<evidence type="ECO:0000256" key="1">
    <source>
        <dbReference type="PIRSR" id="PIRSR613078-1"/>
    </source>
</evidence>
<comment type="caution">
    <text evidence="3">The sequence shown here is derived from an EMBL/GenBank/DDBJ whole genome shotgun (WGS) entry which is preliminary data.</text>
</comment>
<dbReference type="SUPFAM" id="SSF53254">
    <property type="entry name" value="Phosphoglycerate mutase-like"/>
    <property type="match status" value="1"/>
</dbReference>
<proteinExistence type="predicted"/>
<dbReference type="GO" id="GO:0005829">
    <property type="term" value="C:cytosol"/>
    <property type="evidence" value="ECO:0007669"/>
    <property type="project" value="TreeGrafter"/>
</dbReference>
<dbReference type="CDD" id="cd07067">
    <property type="entry name" value="HP_PGM_like"/>
    <property type="match status" value="1"/>
</dbReference>
<keyword evidence="4" id="KW-1185">Reference proteome</keyword>
<evidence type="ECO:0000313" key="3">
    <source>
        <dbReference type="EMBL" id="TDR70637.1"/>
    </source>
</evidence>
<dbReference type="AlphaFoldDB" id="A0A4R7AUJ5"/>
<dbReference type="PANTHER" id="PTHR48100">
    <property type="entry name" value="BROAD-SPECIFICITY PHOSPHATASE YOR283W-RELATED"/>
    <property type="match status" value="1"/>
</dbReference>
<dbReference type="PANTHER" id="PTHR48100:SF44">
    <property type="entry name" value="PHOSPHATASE C1620.13-RELATED"/>
    <property type="match status" value="1"/>
</dbReference>
<dbReference type="GO" id="GO:0016791">
    <property type="term" value="F:phosphatase activity"/>
    <property type="evidence" value="ECO:0007669"/>
    <property type="project" value="TreeGrafter"/>
</dbReference>